<dbReference type="Proteomes" id="UP000324222">
    <property type="component" value="Unassembled WGS sequence"/>
</dbReference>
<evidence type="ECO:0000313" key="1">
    <source>
        <dbReference type="EMBL" id="MPC48581.1"/>
    </source>
</evidence>
<accession>A0A5B7FM92</accession>
<dbReference type="EMBL" id="VSRR010008361">
    <property type="protein sequence ID" value="MPC48581.1"/>
    <property type="molecule type" value="Genomic_DNA"/>
</dbReference>
<organism evidence="1 2">
    <name type="scientific">Portunus trituberculatus</name>
    <name type="common">Swimming crab</name>
    <name type="synonym">Neptunus trituberculatus</name>
    <dbReference type="NCBI Taxonomy" id="210409"/>
    <lineage>
        <taxon>Eukaryota</taxon>
        <taxon>Metazoa</taxon>
        <taxon>Ecdysozoa</taxon>
        <taxon>Arthropoda</taxon>
        <taxon>Crustacea</taxon>
        <taxon>Multicrustacea</taxon>
        <taxon>Malacostraca</taxon>
        <taxon>Eumalacostraca</taxon>
        <taxon>Eucarida</taxon>
        <taxon>Decapoda</taxon>
        <taxon>Pleocyemata</taxon>
        <taxon>Brachyura</taxon>
        <taxon>Eubrachyura</taxon>
        <taxon>Portunoidea</taxon>
        <taxon>Portunidae</taxon>
        <taxon>Portuninae</taxon>
        <taxon>Portunus</taxon>
    </lineage>
</organism>
<dbReference type="AlphaFoldDB" id="A0A5B7FM92"/>
<comment type="caution">
    <text evidence="1">The sequence shown here is derived from an EMBL/GenBank/DDBJ whole genome shotgun (WGS) entry which is preliminary data.</text>
</comment>
<evidence type="ECO:0000313" key="2">
    <source>
        <dbReference type="Proteomes" id="UP000324222"/>
    </source>
</evidence>
<reference evidence="1 2" key="1">
    <citation type="submission" date="2019-05" db="EMBL/GenBank/DDBJ databases">
        <title>Another draft genome of Portunus trituberculatus and its Hox gene families provides insights of decapod evolution.</title>
        <authorList>
            <person name="Jeong J.-H."/>
            <person name="Song I."/>
            <person name="Kim S."/>
            <person name="Choi T."/>
            <person name="Kim D."/>
            <person name="Ryu S."/>
            <person name="Kim W."/>
        </authorList>
    </citation>
    <scope>NUCLEOTIDE SEQUENCE [LARGE SCALE GENOMIC DNA]</scope>
    <source>
        <tissue evidence="1">Muscle</tissue>
    </source>
</reference>
<protein>
    <submittedName>
        <fullName evidence="1">Uncharacterized protein</fullName>
    </submittedName>
</protein>
<proteinExistence type="predicted"/>
<keyword evidence="2" id="KW-1185">Reference proteome</keyword>
<gene>
    <name evidence="1" type="ORF">E2C01_042358</name>
</gene>
<name>A0A5B7FM92_PORTR</name>
<sequence>MTETLVALTRDPHELSLESQHMHKLECFVVVKYSKSCGQKRVNEARHKLFTSRKKKLEDLPPTQAALYQHILRALLQTCFFWRQATSVQLDTPDFQDWGWQKTSTGEWLPFWTTLEDSSKACSILLRCGCEVSCTGNCKCSRVTVHCTVLCKCEGGCVNNAST</sequence>